<dbReference type="Proteomes" id="UP001438953">
    <property type="component" value="Unassembled WGS sequence"/>
</dbReference>
<sequence length="105" mass="11576">MKALILVLPLMMAGCGHTPDIASRLPAIQFVPDLPSPAALMRQKAPDYTYNGQMITFTQVDPTFDDDAPAGRNYAQAQGVCTDHGFDFVEYWGVTENGQRFFCSN</sequence>
<evidence type="ECO:0000313" key="1">
    <source>
        <dbReference type="EMBL" id="MER5171514.1"/>
    </source>
</evidence>
<evidence type="ECO:0000313" key="2">
    <source>
        <dbReference type="Proteomes" id="UP001438953"/>
    </source>
</evidence>
<dbReference type="PROSITE" id="PS51257">
    <property type="entry name" value="PROKAR_LIPOPROTEIN"/>
    <property type="match status" value="1"/>
</dbReference>
<name>A0ABV1SF56_9RHOB</name>
<keyword evidence="2" id="KW-1185">Reference proteome</keyword>
<evidence type="ECO:0008006" key="3">
    <source>
        <dbReference type="Google" id="ProtNLM"/>
    </source>
</evidence>
<proteinExistence type="predicted"/>
<gene>
    <name evidence="1" type="ORF">VSX56_06955</name>
</gene>
<protein>
    <recommendedName>
        <fullName evidence="3">Lipoprotein</fullName>
    </recommendedName>
</protein>
<reference evidence="1 2" key="2">
    <citation type="submission" date="2024-06" db="EMBL/GenBank/DDBJ databases">
        <title>Thioclava kandeliae sp. nov. from a rhizosphere soil sample of Kandelia candel in a mangrove.</title>
        <authorList>
            <person name="Mu T."/>
        </authorList>
    </citation>
    <scope>NUCLEOTIDE SEQUENCE [LARGE SCALE GENOMIC DNA]</scope>
    <source>
        <strain evidence="1 2">CPCC 100088</strain>
    </source>
</reference>
<accession>A0ABV1SF56</accession>
<dbReference type="RefSeq" id="WP_350935907.1">
    <property type="nucleotide sequence ID" value="NZ_JAYWLC010000004.1"/>
</dbReference>
<reference evidence="1 2" key="1">
    <citation type="submission" date="2024-01" db="EMBL/GenBank/DDBJ databases">
        <authorList>
            <person name="Deng Y."/>
            <person name="Su J."/>
        </authorList>
    </citation>
    <scope>NUCLEOTIDE SEQUENCE [LARGE SCALE GENOMIC DNA]</scope>
    <source>
        <strain evidence="1 2">CPCC 100088</strain>
    </source>
</reference>
<organism evidence="1 2">
    <name type="scientific">Thioclava kandeliae</name>
    <dbReference type="NCBI Taxonomy" id="3070818"/>
    <lineage>
        <taxon>Bacteria</taxon>
        <taxon>Pseudomonadati</taxon>
        <taxon>Pseudomonadota</taxon>
        <taxon>Alphaproteobacteria</taxon>
        <taxon>Rhodobacterales</taxon>
        <taxon>Paracoccaceae</taxon>
        <taxon>Thioclava</taxon>
    </lineage>
</organism>
<dbReference type="EMBL" id="JAYWLC010000004">
    <property type="protein sequence ID" value="MER5171514.1"/>
    <property type="molecule type" value="Genomic_DNA"/>
</dbReference>
<comment type="caution">
    <text evidence="1">The sequence shown here is derived from an EMBL/GenBank/DDBJ whole genome shotgun (WGS) entry which is preliminary data.</text>
</comment>